<proteinExistence type="predicted"/>
<dbReference type="InterPro" id="IPR055170">
    <property type="entry name" value="GFO_IDH_MocA-like_dom"/>
</dbReference>
<evidence type="ECO:0000259" key="1">
    <source>
        <dbReference type="Pfam" id="PF01408"/>
    </source>
</evidence>
<dbReference type="Gene3D" id="3.40.50.720">
    <property type="entry name" value="NAD(P)-binding Rossmann-like Domain"/>
    <property type="match status" value="1"/>
</dbReference>
<dbReference type="EMBL" id="JBIYDN010000011">
    <property type="protein sequence ID" value="MFK4443821.1"/>
    <property type="molecule type" value="Genomic_DNA"/>
</dbReference>
<organism evidence="3 4">
    <name type="scientific">Caballeronia udeis</name>
    <dbReference type="NCBI Taxonomy" id="1232866"/>
    <lineage>
        <taxon>Bacteria</taxon>
        <taxon>Pseudomonadati</taxon>
        <taxon>Pseudomonadota</taxon>
        <taxon>Betaproteobacteria</taxon>
        <taxon>Burkholderiales</taxon>
        <taxon>Burkholderiaceae</taxon>
        <taxon>Caballeronia</taxon>
    </lineage>
</organism>
<dbReference type="Pfam" id="PF01408">
    <property type="entry name" value="GFO_IDH_MocA"/>
    <property type="match status" value="1"/>
</dbReference>
<feature type="domain" description="GFO/IDH/MocA-like oxidoreductase" evidence="2">
    <location>
        <begin position="175"/>
        <end position="305"/>
    </location>
</feature>
<dbReference type="InterPro" id="IPR036291">
    <property type="entry name" value="NAD(P)-bd_dom_sf"/>
</dbReference>
<dbReference type="SUPFAM" id="SSF55347">
    <property type="entry name" value="Glyceraldehyde-3-phosphate dehydrogenase-like, C-terminal domain"/>
    <property type="match status" value="1"/>
</dbReference>
<evidence type="ECO:0000313" key="3">
    <source>
        <dbReference type="EMBL" id="MFK4443821.1"/>
    </source>
</evidence>
<feature type="domain" description="Gfo/Idh/MocA-like oxidoreductase N-terminal" evidence="1">
    <location>
        <begin position="37"/>
        <end position="166"/>
    </location>
</feature>
<keyword evidence="4" id="KW-1185">Reference proteome</keyword>
<dbReference type="Proteomes" id="UP001620514">
    <property type="component" value="Unassembled WGS sequence"/>
</dbReference>
<dbReference type="PANTHER" id="PTHR43708:SF3">
    <property type="entry name" value="OXIDOREDUCTASE"/>
    <property type="match status" value="1"/>
</dbReference>
<dbReference type="Pfam" id="PF22725">
    <property type="entry name" value="GFO_IDH_MocA_C3"/>
    <property type="match status" value="1"/>
</dbReference>
<reference evidence="3 4" key="2">
    <citation type="submission" date="2024-11" db="EMBL/GenBank/DDBJ databases">
        <title>Using genomics to understand microbial adaptation to soil warming.</title>
        <authorList>
            <person name="Deangelis K.M. PhD."/>
        </authorList>
    </citation>
    <scope>NUCLEOTIDE SEQUENCE [LARGE SCALE GENOMIC DNA]</scope>
    <source>
        <strain evidence="3 4">GAS97</strain>
    </source>
</reference>
<dbReference type="PANTHER" id="PTHR43708">
    <property type="entry name" value="CONSERVED EXPRESSED OXIDOREDUCTASE (EUROFUNG)"/>
    <property type="match status" value="1"/>
</dbReference>
<dbReference type="InterPro" id="IPR000683">
    <property type="entry name" value="Gfo/Idh/MocA-like_OxRdtase_N"/>
</dbReference>
<reference evidence="3 4" key="1">
    <citation type="submission" date="2024-10" db="EMBL/GenBank/DDBJ databases">
        <authorList>
            <person name="Deangelis K."/>
            <person name="Huntemann M."/>
            <person name="Clum A."/>
            <person name="Wang J."/>
            <person name="Palaniappan K."/>
            <person name="Ritter S."/>
            <person name="Chen I.-M."/>
            <person name="Stamatis D."/>
            <person name="Reddy T."/>
            <person name="O'Malley R."/>
            <person name="Daum C."/>
            <person name="Ng V."/>
            <person name="Ivanova N."/>
            <person name="Kyrpides N."/>
            <person name="Woyke T."/>
        </authorList>
    </citation>
    <scope>NUCLEOTIDE SEQUENCE [LARGE SCALE GENOMIC DNA]</scope>
    <source>
        <strain evidence="3 4">GAS97</strain>
    </source>
</reference>
<dbReference type="Gene3D" id="3.30.360.10">
    <property type="entry name" value="Dihydrodipicolinate Reductase, domain 2"/>
    <property type="match status" value="1"/>
</dbReference>
<accession>A0ABW8MM23</accession>
<sequence length="412" mass="44771">MGQLTSEADICPTQFVPLPCQLLEFLLLRDEMNRRLRLGMVGGGQGGYIGWVHRLAARLDDCYEFVAGALSSDEKKAQESGRALFLDPSRIYTDYREMAAAEAQRPDGIDAVAIVTPNHLHAPVAKAFLEAGIHVICDKPLALSLAEAIEMRDLAQRQDKLLAVTYTYSGYPMTRHAKELVAAGELGDVRFIAVEYVQDWLTEPVELRGNRQAEWRTDPTRTGAGGCLGDIGTHAYHLASFVAGMLPDKLSADVVSMVPGRRVDDHVQATLFYESGARGNLIASQIAAGEGNALRLRVYGTKGSIAFDQEHPDFLWHTPLNGNTVRLTKGRAHSPAADHAARFPAGHPEGFFEAFAQLYRDAALQIAAKLENNPIPATSALLTDVNDGVEGMRFVEAALRSHAGGGSKVTIR</sequence>
<protein>
    <submittedName>
        <fullName evidence="3">Dehydrogenase</fullName>
    </submittedName>
</protein>
<comment type="caution">
    <text evidence="3">The sequence shown here is derived from an EMBL/GenBank/DDBJ whole genome shotgun (WGS) entry which is preliminary data.</text>
</comment>
<evidence type="ECO:0000313" key="4">
    <source>
        <dbReference type="Proteomes" id="UP001620514"/>
    </source>
</evidence>
<evidence type="ECO:0000259" key="2">
    <source>
        <dbReference type="Pfam" id="PF22725"/>
    </source>
</evidence>
<gene>
    <name evidence="3" type="ORF">ABH943_003843</name>
</gene>
<dbReference type="SUPFAM" id="SSF51735">
    <property type="entry name" value="NAD(P)-binding Rossmann-fold domains"/>
    <property type="match status" value="1"/>
</dbReference>
<dbReference type="InterPro" id="IPR051317">
    <property type="entry name" value="Gfo/Idh/MocA_oxidoreduct"/>
</dbReference>
<name>A0ABW8MM23_9BURK</name>